<accession>W4VFF7</accession>
<dbReference type="Proteomes" id="UP000019102">
    <property type="component" value="Unassembled WGS sequence"/>
</dbReference>
<evidence type="ECO:0000313" key="1">
    <source>
        <dbReference type="EMBL" id="GAE91489.1"/>
    </source>
</evidence>
<dbReference type="eggNOG" id="COG3705">
    <property type="taxonomic scope" value="Bacteria"/>
</dbReference>
<keyword evidence="1" id="KW-0328">Glycosyltransferase</keyword>
<organism evidence="1 2">
    <name type="scientific">Gracilibacillus boraciitolerans JCM 21714</name>
    <dbReference type="NCBI Taxonomy" id="1298598"/>
    <lineage>
        <taxon>Bacteria</taxon>
        <taxon>Bacillati</taxon>
        <taxon>Bacillota</taxon>
        <taxon>Bacilli</taxon>
        <taxon>Bacillales</taxon>
        <taxon>Bacillaceae</taxon>
        <taxon>Gracilibacillus</taxon>
    </lineage>
</organism>
<dbReference type="GO" id="GO:0016757">
    <property type="term" value="F:glycosyltransferase activity"/>
    <property type="evidence" value="ECO:0007669"/>
    <property type="project" value="UniProtKB-KW"/>
</dbReference>
<dbReference type="STRING" id="1298598.JCM21714_439"/>
<keyword evidence="2" id="KW-1185">Reference proteome</keyword>
<gene>
    <name evidence="1" type="ORF">JCM21714_439</name>
</gene>
<proteinExistence type="predicted"/>
<dbReference type="Gene3D" id="3.30.930.10">
    <property type="entry name" value="Bira Bifunctional Protein, Domain 2"/>
    <property type="match status" value="1"/>
</dbReference>
<comment type="caution">
    <text evidence="1">The sequence shown here is derived from an EMBL/GenBank/DDBJ whole genome shotgun (WGS) entry which is preliminary data.</text>
</comment>
<dbReference type="EMBL" id="BAVS01000001">
    <property type="protein sequence ID" value="GAE91489.1"/>
    <property type="molecule type" value="Genomic_DNA"/>
</dbReference>
<name>W4VFF7_9BACI</name>
<dbReference type="AlphaFoldDB" id="W4VFF7"/>
<sequence>MVPHVSQGGRYDRLYEQFDQNTSAVGLAFDVDTLAKHMVAEPEPEKICILATPATHAVAEQFRTEIDEQVVDIQYELRNKSVYQKIYQVVEENSQYKVVEK</sequence>
<dbReference type="InterPro" id="IPR045864">
    <property type="entry name" value="aa-tRNA-synth_II/BPL/LPL"/>
</dbReference>
<dbReference type="GO" id="GO:0140096">
    <property type="term" value="F:catalytic activity, acting on a protein"/>
    <property type="evidence" value="ECO:0007669"/>
    <property type="project" value="UniProtKB-ARBA"/>
</dbReference>
<evidence type="ECO:0000313" key="2">
    <source>
        <dbReference type="Proteomes" id="UP000019102"/>
    </source>
</evidence>
<keyword evidence="1" id="KW-0808">Transferase</keyword>
<protein>
    <submittedName>
        <fullName evidence="1">ATP phosphoribosyltransferase regulatory subunit</fullName>
    </submittedName>
</protein>
<reference evidence="1 2" key="1">
    <citation type="journal article" date="2014" name="Genome Announc.">
        <title>Draft Genome Sequence of the Boron-Tolerant and Moderately Halotolerant Bacterium Gracilibacillus boraciitolerans JCM 21714T.</title>
        <authorList>
            <person name="Ahmed I."/>
            <person name="Oshima K."/>
            <person name="Suda W."/>
            <person name="Kitamura K."/>
            <person name="Iida T."/>
            <person name="Ohmori Y."/>
            <person name="Fujiwara T."/>
            <person name="Hattori M."/>
            <person name="Ohkuma M."/>
        </authorList>
    </citation>
    <scope>NUCLEOTIDE SEQUENCE [LARGE SCALE GENOMIC DNA]</scope>
    <source>
        <strain evidence="1 2">JCM 21714</strain>
    </source>
</reference>